<feature type="transmembrane region" description="Helical" evidence="7">
    <location>
        <begin position="186"/>
        <end position="205"/>
    </location>
</feature>
<dbReference type="InterPro" id="IPR005115">
    <property type="entry name" value="Gly_transporter"/>
</dbReference>
<evidence type="ECO:0000256" key="2">
    <source>
        <dbReference type="ARBA" id="ARBA00008193"/>
    </source>
</evidence>
<accession>A0A4V3ATL5</accession>
<feature type="domain" description="Glycine transporter" evidence="8">
    <location>
        <begin position="103"/>
        <end position="175"/>
    </location>
</feature>
<dbReference type="EMBL" id="SMYL01000016">
    <property type="protein sequence ID" value="TDK60535.1"/>
    <property type="molecule type" value="Genomic_DNA"/>
</dbReference>
<keyword evidence="3" id="KW-1003">Cell membrane</keyword>
<feature type="transmembrane region" description="Helical" evidence="7">
    <location>
        <begin position="75"/>
        <end position="93"/>
    </location>
</feature>
<comment type="similarity">
    <text evidence="2">Belongs to the UPF0126 family.</text>
</comment>
<evidence type="ECO:0000256" key="6">
    <source>
        <dbReference type="ARBA" id="ARBA00023136"/>
    </source>
</evidence>
<evidence type="ECO:0000256" key="5">
    <source>
        <dbReference type="ARBA" id="ARBA00022989"/>
    </source>
</evidence>
<comment type="subcellular location">
    <subcellularLocation>
        <location evidence="1">Cell membrane</location>
        <topology evidence="1">Multi-pass membrane protein</topology>
    </subcellularLocation>
</comment>
<comment type="caution">
    <text evidence="9">The sequence shown here is derived from an EMBL/GenBank/DDBJ whole genome shotgun (WGS) entry which is preliminary data.</text>
</comment>
<dbReference type="Proteomes" id="UP000294829">
    <property type="component" value="Unassembled WGS sequence"/>
</dbReference>
<keyword evidence="4 7" id="KW-0812">Transmembrane</keyword>
<evidence type="ECO:0000259" key="8">
    <source>
        <dbReference type="Pfam" id="PF03458"/>
    </source>
</evidence>
<evidence type="ECO:0000256" key="3">
    <source>
        <dbReference type="ARBA" id="ARBA00022475"/>
    </source>
</evidence>
<protein>
    <submittedName>
        <fullName evidence="9">Trimeric intracellular cation channel family protein</fullName>
    </submittedName>
</protein>
<evidence type="ECO:0000256" key="1">
    <source>
        <dbReference type="ARBA" id="ARBA00004651"/>
    </source>
</evidence>
<feature type="transmembrane region" description="Helical" evidence="7">
    <location>
        <begin position="100"/>
        <end position="121"/>
    </location>
</feature>
<evidence type="ECO:0000313" key="9">
    <source>
        <dbReference type="EMBL" id="TDK60535.1"/>
    </source>
</evidence>
<dbReference type="RefSeq" id="WP_133331135.1">
    <property type="nucleotide sequence ID" value="NZ_SMYL01000016.1"/>
</dbReference>
<organism evidence="9 10">
    <name type="scientific">Sapientia aquatica</name>
    <dbReference type="NCBI Taxonomy" id="1549640"/>
    <lineage>
        <taxon>Bacteria</taxon>
        <taxon>Pseudomonadati</taxon>
        <taxon>Pseudomonadota</taxon>
        <taxon>Betaproteobacteria</taxon>
        <taxon>Burkholderiales</taxon>
        <taxon>Oxalobacteraceae</taxon>
        <taxon>Sapientia</taxon>
    </lineage>
</organism>
<name>A0A4V3ATL5_9BURK</name>
<dbReference type="PANTHER" id="PTHR30506">
    <property type="entry name" value="INNER MEMBRANE PROTEIN"/>
    <property type="match status" value="1"/>
</dbReference>
<feature type="transmembrane region" description="Helical" evidence="7">
    <location>
        <begin position="160"/>
        <end position="180"/>
    </location>
</feature>
<keyword evidence="10" id="KW-1185">Reference proteome</keyword>
<evidence type="ECO:0000313" key="10">
    <source>
        <dbReference type="Proteomes" id="UP000294829"/>
    </source>
</evidence>
<feature type="transmembrane region" description="Helical" evidence="7">
    <location>
        <begin position="16"/>
        <end position="35"/>
    </location>
</feature>
<dbReference type="Pfam" id="PF03458">
    <property type="entry name" value="Gly_transporter"/>
    <property type="match status" value="2"/>
</dbReference>
<dbReference type="OrthoDB" id="9791874at2"/>
<proteinExistence type="inferred from homology"/>
<dbReference type="PANTHER" id="PTHR30506:SF3">
    <property type="entry name" value="UPF0126 INNER MEMBRANE PROTEIN YADS-RELATED"/>
    <property type="match status" value="1"/>
</dbReference>
<dbReference type="AlphaFoldDB" id="A0A4V3ATL5"/>
<reference evidence="9 10" key="1">
    <citation type="submission" date="2019-03" db="EMBL/GenBank/DDBJ databases">
        <title>Sapientia aquatica gen. nov., sp. nov., isolated from a crater lake.</title>
        <authorList>
            <person name="Felfoldi T."/>
            <person name="Szabo A."/>
            <person name="Toth E."/>
            <person name="Schumann P."/>
            <person name="Keki Z."/>
            <person name="Marialigeti K."/>
            <person name="Mathe I."/>
        </authorList>
    </citation>
    <scope>NUCLEOTIDE SEQUENCE [LARGE SCALE GENOMIC DNA]</scope>
    <source>
        <strain evidence="9 10">SA-152</strain>
    </source>
</reference>
<keyword evidence="6 7" id="KW-0472">Membrane</keyword>
<gene>
    <name evidence="9" type="ORF">E2I14_18075</name>
</gene>
<sequence>MLSSTFIPIAPLSKNILYVVYFGDIVFSISGALSAARYRLDIIGFVLIGSVTGIGGGTVRDLLLGRPIAWTHDPTELVLCMFAALATYIFVHYETIPNKAMVWSDALGLAAFSVVGAHIALQQGSPLIIAVIMGMVTATGGGVIRDLLTQNQPMILCGEMYATVALFGSLIYVLLVQMFLPESAAETIACLAAFCLRGLAIVFNIQLGGPGRFISIGTKSELENK</sequence>
<evidence type="ECO:0000256" key="7">
    <source>
        <dbReference type="SAM" id="Phobius"/>
    </source>
</evidence>
<keyword evidence="5 7" id="KW-1133">Transmembrane helix</keyword>
<dbReference type="GO" id="GO:0005886">
    <property type="term" value="C:plasma membrane"/>
    <property type="evidence" value="ECO:0007669"/>
    <property type="project" value="UniProtKB-SubCell"/>
</dbReference>
<evidence type="ECO:0000256" key="4">
    <source>
        <dbReference type="ARBA" id="ARBA00022692"/>
    </source>
</evidence>
<feature type="domain" description="Glycine transporter" evidence="8">
    <location>
        <begin position="20"/>
        <end position="91"/>
    </location>
</feature>
<feature type="transmembrane region" description="Helical" evidence="7">
    <location>
        <begin position="127"/>
        <end position="148"/>
    </location>
</feature>
<feature type="transmembrane region" description="Helical" evidence="7">
    <location>
        <begin position="42"/>
        <end position="63"/>
    </location>
</feature>